<dbReference type="PANTHER" id="PTHR11730">
    <property type="entry name" value="AMMONIUM TRANSPORTER"/>
    <property type="match status" value="1"/>
</dbReference>
<dbReference type="PANTHER" id="PTHR11730:SF6">
    <property type="entry name" value="AMMONIUM TRANSPORTER"/>
    <property type="match status" value="1"/>
</dbReference>
<accession>A0AAV7JXF2</accession>
<dbReference type="EMBL" id="JAKMXF010000266">
    <property type="protein sequence ID" value="KAI6653547.1"/>
    <property type="molecule type" value="Genomic_DNA"/>
</dbReference>
<keyword evidence="11" id="KW-1185">Reference proteome</keyword>
<evidence type="ECO:0000256" key="4">
    <source>
        <dbReference type="ARBA" id="ARBA00022692"/>
    </source>
</evidence>
<protein>
    <submittedName>
        <fullName evidence="10">Ammonium transporter 1 member 3-like</fullName>
    </submittedName>
</protein>
<comment type="similarity">
    <text evidence="2">Belongs to the ammonia transporter channel (TC 1.A.11.2) family.</text>
</comment>
<evidence type="ECO:0000256" key="5">
    <source>
        <dbReference type="ARBA" id="ARBA00022989"/>
    </source>
</evidence>
<evidence type="ECO:0000256" key="3">
    <source>
        <dbReference type="ARBA" id="ARBA00022448"/>
    </source>
</evidence>
<reference evidence="10 11" key="1">
    <citation type="journal article" date="2023" name="BMC Biol.">
        <title>The compact genome of the sponge Oopsacas minuta (Hexactinellida) is lacking key metazoan core genes.</title>
        <authorList>
            <person name="Santini S."/>
            <person name="Schenkelaars Q."/>
            <person name="Jourda C."/>
            <person name="Duchesne M."/>
            <person name="Belahbib H."/>
            <person name="Rocher C."/>
            <person name="Selva M."/>
            <person name="Riesgo A."/>
            <person name="Vervoort M."/>
            <person name="Leys S.P."/>
            <person name="Kodjabachian L."/>
            <person name="Le Bivic A."/>
            <person name="Borchiellini C."/>
            <person name="Claverie J.M."/>
            <person name="Renard E."/>
        </authorList>
    </citation>
    <scope>NUCLEOTIDE SEQUENCE [LARGE SCALE GENOMIC DNA]</scope>
    <source>
        <strain evidence="10">SPO-2</strain>
    </source>
</reference>
<dbReference type="AlphaFoldDB" id="A0AAV7JXF2"/>
<keyword evidence="5 8" id="KW-1133">Transmembrane helix</keyword>
<proteinExistence type="inferred from homology"/>
<keyword evidence="7" id="KW-0924">Ammonia transport</keyword>
<comment type="caution">
    <text evidence="10">The sequence shown here is derived from an EMBL/GenBank/DDBJ whole genome shotgun (WGS) entry which is preliminary data.</text>
</comment>
<sequence>MDSICLPNGSYNLACQETHLDFRYTEAAAAWTLLTAMIIFFMRAGFLMIELSFAVDVPERRNIVLLKYLDVAATAIAFWLFGFELSKVFPDNKIYENSVLPITSINCKKVIPYIVWFFKYGFASNTATLMGGLLIRSKYKLRLGSAFFSSFFVSGLIHCTVARIIWGGGPEAFLSPFRFCIDFNNIINGTSYTDRLYLLDFAGGGAVHLVGGVAALTLTLFVSFQLWMDRRGKDNDDNVNHHNGDHERAENFQEYMYPDCGGQDQIESAALGVFILWFGWFAFNCGTTESLEGPVHSHQTYSNVAGRIAVNMITCAAGGGLTATIIAGSVQFVTDSKAINCNEIANGILTALVSITSNCPFVDNISAFFIGVIAIFLYHIGVFVEYKLNLFDTGRVIPVHAFGGIWSLISTAIFTAGNVPNEYVKETYEGVCYCILKLPTLGYGERIGAQIIGALFMILYTFVISFIIYFTMYMIRPEYLVKKIPYVGEKTVRKLNLGKGGLLLVGEATQQILHPDFRYESTDNRHSYTSGHTERLLLRAEESFKERSTDLS</sequence>
<evidence type="ECO:0000256" key="1">
    <source>
        <dbReference type="ARBA" id="ARBA00004141"/>
    </source>
</evidence>
<name>A0AAV7JXF2_9METZ</name>
<feature type="transmembrane region" description="Helical" evidence="8">
    <location>
        <begin position="447"/>
        <end position="475"/>
    </location>
</feature>
<evidence type="ECO:0000256" key="8">
    <source>
        <dbReference type="SAM" id="Phobius"/>
    </source>
</evidence>
<dbReference type="GO" id="GO:0008519">
    <property type="term" value="F:ammonium channel activity"/>
    <property type="evidence" value="ECO:0007669"/>
    <property type="project" value="InterPro"/>
</dbReference>
<dbReference type="Gene3D" id="1.10.3430.10">
    <property type="entry name" value="Ammonium transporter AmtB like domains"/>
    <property type="match status" value="1"/>
</dbReference>
<evidence type="ECO:0000259" key="9">
    <source>
        <dbReference type="Pfam" id="PF00909"/>
    </source>
</evidence>
<feature type="domain" description="Ammonium transporter AmtB-like" evidence="9">
    <location>
        <begin position="265"/>
        <end position="474"/>
    </location>
</feature>
<evidence type="ECO:0000256" key="2">
    <source>
        <dbReference type="ARBA" id="ARBA00005887"/>
    </source>
</evidence>
<dbReference type="Pfam" id="PF00909">
    <property type="entry name" value="Ammonium_transp"/>
    <property type="match status" value="2"/>
</dbReference>
<keyword evidence="4 8" id="KW-0812">Transmembrane</keyword>
<evidence type="ECO:0000256" key="6">
    <source>
        <dbReference type="ARBA" id="ARBA00023136"/>
    </source>
</evidence>
<feature type="transmembrane region" description="Helical" evidence="8">
    <location>
        <begin position="147"/>
        <end position="166"/>
    </location>
</feature>
<evidence type="ECO:0000313" key="11">
    <source>
        <dbReference type="Proteomes" id="UP001165289"/>
    </source>
</evidence>
<feature type="transmembrane region" description="Helical" evidence="8">
    <location>
        <begin position="113"/>
        <end position="135"/>
    </location>
</feature>
<dbReference type="InterPro" id="IPR024041">
    <property type="entry name" value="NH4_transpt_AmtB-like_dom"/>
</dbReference>
<evidence type="ECO:0000313" key="10">
    <source>
        <dbReference type="EMBL" id="KAI6653547.1"/>
    </source>
</evidence>
<dbReference type="GO" id="GO:0097272">
    <property type="term" value="P:ammonium homeostasis"/>
    <property type="evidence" value="ECO:0007669"/>
    <property type="project" value="TreeGrafter"/>
</dbReference>
<comment type="subcellular location">
    <subcellularLocation>
        <location evidence="1">Membrane</location>
        <topology evidence="1">Multi-pass membrane protein</topology>
    </subcellularLocation>
</comment>
<dbReference type="GO" id="GO:0005886">
    <property type="term" value="C:plasma membrane"/>
    <property type="evidence" value="ECO:0007669"/>
    <property type="project" value="TreeGrafter"/>
</dbReference>
<feature type="transmembrane region" description="Helical" evidence="8">
    <location>
        <begin position="201"/>
        <end position="224"/>
    </location>
</feature>
<feature type="transmembrane region" description="Helical" evidence="8">
    <location>
        <begin position="65"/>
        <end position="83"/>
    </location>
</feature>
<feature type="transmembrane region" description="Helical" evidence="8">
    <location>
        <begin position="28"/>
        <end position="53"/>
    </location>
</feature>
<keyword evidence="6 8" id="KW-0472">Membrane</keyword>
<feature type="transmembrane region" description="Helical" evidence="8">
    <location>
        <begin position="396"/>
        <end position="416"/>
    </location>
</feature>
<evidence type="ECO:0000256" key="7">
    <source>
        <dbReference type="ARBA" id="ARBA00023177"/>
    </source>
</evidence>
<feature type="transmembrane region" description="Helical" evidence="8">
    <location>
        <begin position="365"/>
        <end position="384"/>
    </location>
</feature>
<dbReference type="InterPro" id="IPR029020">
    <property type="entry name" value="Ammonium/urea_transptr"/>
</dbReference>
<organism evidence="10 11">
    <name type="scientific">Oopsacas minuta</name>
    <dbReference type="NCBI Taxonomy" id="111878"/>
    <lineage>
        <taxon>Eukaryota</taxon>
        <taxon>Metazoa</taxon>
        <taxon>Porifera</taxon>
        <taxon>Hexactinellida</taxon>
        <taxon>Hexasterophora</taxon>
        <taxon>Lyssacinosida</taxon>
        <taxon>Leucopsacidae</taxon>
        <taxon>Oopsacas</taxon>
    </lineage>
</organism>
<gene>
    <name evidence="10" type="ORF">LOD99_3442</name>
</gene>
<dbReference type="Proteomes" id="UP001165289">
    <property type="component" value="Unassembled WGS sequence"/>
</dbReference>
<keyword evidence="3" id="KW-0813">Transport</keyword>
<dbReference type="SUPFAM" id="SSF111352">
    <property type="entry name" value="Ammonium transporter"/>
    <property type="match status" value="1"/>
</dbReference>
<feature type="domain" description="Ammonium transporter AmtB-like" evidence="9">
    <location>
        <begin position="30"/>
        <end position="223"/>
    </location>
</feature>